<evidence type="ECO:0000313" key="3">
    <source>
        <dbReference type="Proteomes" id="UP000199651"/>
    </source>
</evidence>
<proteinExistence type="predicted"/>
<evidence type="ECO:0000256" key="1">
    <source>
        <dbReference type="SAM" id="MobiDB-lite"/>
    </source>
</evidence>
<sequence length="90" mass="9679">MLIEHLPGDSAFAKSMHGEEAAWNLSDHLLAAMVDHLAVSNWMFASVNRDEDAEEIPYPQAIPRPGDAPQAKDEQDGSAGPADLAAFFSS</sequence>
<evidence type="ECO:0000313" key="2">
    <source>
        <dbReference type="EMBL" id="SDP18368.1"/>
    </source>
</evidence>
<accession>A0A1H0QNX3</accession>
<gene>
    <name evidence="2" type="ORF">SAMN05192558_10751</name>
</gene>
<feature type="region of interest" description="Disordered" evidence="1">
    <location>
        <begin position="54"/>
        <end position="90"/>
    </location>
</feature>
<reference evidence="3" key="1">
    <citation type="submission" date="2016-10" db="EMBL/GenBank/DDBJ databases">
        <authorList>
            <person name="Varghese N."/>
            <person name="Submissions S."/>
        </authorList>
    </citation>
    <scope>NUCLEOTIDE SEQUENCE [LARGE SCALE GENOMIC DNA]</scope>
    <source>
        <strain evidence="3">IBRC-M 10655</strain>
    </source>
</reference>
<dbReference type="Proteomes" id="UP000199651">
    <property type="component" value="Unassembled WGS sequence"/>
</dbReference>
<dbReference type="RefSeq" id="WP_228769988.1">
    <property type="nucleotide sequence ID" value="NZ_FNDV01000004.1"/>
</dbReference>
<dbReference type="EMBL" id="FNJB01000007">
    <property type="protein sequence ID" value="SDP18368.1"/>
    <property type="molecule type" value="Genomic_DNA"/>
</dbReference>
<organism evidence="2 3">
    <name type="scientific">Actinokineospora alba</name>
    <dbReference type="NCBI Taxonomy" id="504798"/>
    <lineage>
        <taxon>Bacteria</taxon>
        <taxon>Bacillati</taxon>
        <taxon>Actinomycetota</taxon>
        <taxon>Actinomycetes</taxon>
        <taxon>Pseudonocardiales</taxon>
        <taxon>Pseudonocardiaceae</taxon>
        <taxon>Actinokineospora</taxon>
    </lineage>
</organism>
<dbReference type="AlphaFoldDB" id="A0A1H0QNX3"/>
<protein>
    <submittedName>
        <fullName evidence="2">Uncharacterized protein</fullName>
    </submittedName>
</protein>
<dbReference type="STRING" id="504798.SAMN05421871_10450"/>
<keyword evidence="3" id="KW-1185">Reference proteome</keyword>
<name>A0A1H0QNX3_9PSEU</name>